<keyword evidence="3" id="KW-0808">Transferase</keyword>
<keyword evidence="9" id="KW-0460">Magnesium</keyword>
<protein>
    <recommendedName>
        <fullName evidence="1">RNA-directed RNA polymerase</fullName>
        <ecNumber evidence="1">2.7.7.48</ecNumber>
    </recommendedName>
    <alternativeName>
        <fullName evidence="7">RNA replicase beta chain</fullName>
    </alternativeName>
</protein>
<evidence type="ECO:0000256" key="5">
    <source>
        <dbReference type="ARBA" id="ARBA00022741"/>
    </source>
</evidence>
<evidence type="ECO:0000256" key="7">
    <source>
        <dbReference type="ARBA" id="ARBA00030248"/>
    </source>
</evidence>
<dbReference type="InterPro" id="IPR007096">
    <property type="entry name" value="RNA-dir_Rpol_cat_phage"/>
</dbReference>
<keyword evidence="9" id="KW-0479">Metal-binding</keyword>
<feature type="binding site" evidence="9">
    <location>
        <position position="258"/>
    </location>
    <ligand>
        <name>Mg(2+)</name>
        <dbReference type="ChEBI" id="CHEBI:18420"/>
        <label>2</label>
    </ligand>
</feature>
<keyword evidence="4" id="KW-0548">Nucleotidyltransferase</keyword>
<comment type="catalytic activity">
    <reaction evidence="8">
        <text>RNA(n) + a ribonucleoside 5'-triphosphate = RNA(n+1) + diphosphate</text>
        <dbReference type="Rhea" id="RHEA:21248"/>
        <dbReference type="Rhea" id="RHEA-COMP:14527"/>
        <dbReference type="Rhea" id="RHEA-COMP:17342"/>
        <dbReference type="ChEBI" id="CHEBI:33019"/>
        <dbReference type="ChEBI" id="CHEBI:61557"/>
        <dbReference type="ChEBI" id="CHEBI:140395"/>
        <dbReference type="EC" id="2.7.7.48"/>
    </reaction>
</comment>
<comment type="cofactor">
    <cofactor evidence="9">
        <name>Mg(2+)</name>
        <dbReference type="ChEBI" id="CHEBI:18420"/>
    </cofactor>
    <text evidence="9">Binds 2 Mg(2+) per subunit.</text>
</comment>
<dbReference type="GO" id="GO:0046872">
    <property type="term" value="F:metal ion binding"/>
    <property type="evidence" value="ECO:0007669"/>
    <property type="project" value="UniProtKB-KW"/>
</dbReference>
<evidence type="ECO:0000256" key="2">
    <source>
        <dbReference type="ARBA" id="ARBA00022484"/>
    </source>
</evidence>
<dbReference type="PROSITE" id="PS50522">
    <property type="entry name" value="RDRP_PHAGE"/>
    <property type="match status" value="1"/>
</dbReference>
<dbReference type="EC" id="2.7.7.48" evidence="1"/>
<keyword evidence="6" id="KW-0693">Viral RNA replication</keyword>
<evidence type="ECO:0000256" key="1">
    <source>
        <dbReference type="ARBA" id="ARBA00012494"/>
    </source>
</evidence>
<feature type="binding site" evidence="9">
    <location>
        <position position="259"/>
    </location>
    <ligand>
        <name>Mg(2+)</name>
        <dbReference type="ChEBI" id="CHEBI:18420"/>
        <label>2</label>
    </ligand>
</feature>
<dbReference type="InterPro" id="IPR005093">
    <property type="entry name" value="RNArep_beta"/>
</dbReference>
<evidence type="ECO:0000256" key="9">
    <source>
        <dbReference type="PIRSR" id="PIRSR605093-1"/>
    </source>
</evidence>
<keyword evidence="2 11" id="KW-0696">RNA-directed RNA polymerase</keyword>
<feature type="domain" description="RdRp catalytic" evidence="10">
    <location>
        <begin position="147"/>
        <end position="290"/>
    </location>
</feature>
<dbReference type="GO" id="GO:0000166">
    <property type="term" value="F:nucleotide binding"/>
    <property type="evidence" value="ECO:0007669"/>
    <property type="project" value="UniProtKB-KW"/>
</dbReference>
<reference evidence="11" key="1">
    <citation type="submission" date="2021-02" db="EMBL/GenBank/DDBJ databases">
        <title>The hidden world within plants: metatranscriptomics unveil the complexity of wood microbiomes in grapevine.</title>
        <authorList>
            <person name="Nerva L."/>
            <person name="Garcia J.F."/>
            <person name="Favaretto F."/>
            <person name="Giudice G."/>
            <person name="Moffa L."/>
            <person name="Dario C."/>
            <person name="Riccardo V."/>
            <person name="Gambino G."/>
            <person name="Chitarra W."/>
        </authorList>
    </citation>
    <scope>NUCLEOTIDE SEQUENCE</scope>
</reference>
<evidence type="ECO:0000256" key="3">
    <source>
        <dbReference type="ARBA" id="ARBA00022679"/>
    </source>
</evidence>
<evidence type="ECO:0000256" key="8">
    <source>
        <dbReference type="ARBA" id="ARBA00048744"/>
    </source>
</evidence>
<dbReference type="GO" id="GO:0003968">
    <property type="term" value="F:RNA-directed RNA polymerase activity"/>
    <property type="evidence" value="ECO:0007669"/>
    <property type="project" value="UniProtKB-KW"/>
</dbReference>
<dbReference type="Pfam" id="PF03431">
    <property type="entry name" value="RNA_replicase_B"/>
    <property type="match status" value="1"/>
</dbReference>
<keyword evidence="5" id="KW-0547">Nucleotide-binding</keyword>
<evidence type="ECO:0000256" key="4">
    <source>
        <dbReference type="ARBA" id="ARBA00022695"/>
    </source>
</evidence>
<evidence type="ECO:0000313" key="11">
    <source>
        <dbReference type="EMBL" id="QXN75362.1"/>
    </source>
</evidence>
<name>A0A8F5MJC5_9VIRU</name>
<evidence type="ECO:0000259" key="10">
    <source>
        <dbReference type="PROSITE" id="PS50522"/>
    </source>
</evidence>
<proteinExistence type="predicted"/>
<evidence type="ECO:0000256" key="6">
    <source>
        <dbReference type="ARBA" id="ARBA00022953"/>
    </source>
</evidence>
<organism evidence="11">
    <name type="scientific">Grapevine-associated levi-like virus 9</name>
    <dbReference type="NCBI Taxonomy" id="2814364"/>
    <lineage>
        <taxon>Viruses</taxon>
        <taxon>Riboviria</taxon>
        <taxon>Orthornavirae</taxon>
        <taxon>Lenarviricota</taxon>
        <taxon>Leviviricetes</taxon>
        <taxon>Norzivirales</taxon>
        <taxon>Fiersviridae</taxon>
    </lineage>
</organism>
<dbReference type="GO" id="GO:0039694">
    <property type="term" value="P:viral RNA genome replication"/>
    <property type="evidence" value="ECO:0007669"/>
    <property type="project" value="InterPro"/>
</dbReference>
<accession>A0A8F5MJC5</accession>
<dbReference type="EMBL" id="MW648456">
    <property type="protein sequence ID" value="QXN75362.1"/>
    <property type="molecule type" value="Genomic_RNA"/>
</dbReference>
<sequence length="446" mass="50057">MYSDFQRVSSLVFRDVFSSMDREIYEGNIIPKHGPGTTQDRTVGNRKFLWNTWTDRLEHLFPAREFLSPRIGLANSECLNWLEPGAEPPVRVITVPKTLKTPRIIAIEPVHMQYVQQGLLEKFVEFIHEDDISSMFISFNDQEPNQFLAHEGSVYSDLATLDLSAASDRVSNQLVRAMLHLWPHLSEAVDACRSRKADVNGKVVRLAKFASMGSALCFPIESMVFITIALMGVEKKLNRHLTRKDLKALSGEVRTFGDDIIVPKSSVLDVVDSLTDFGLKVNVGKSYWTGRFRESCGKDYYAGHDVTPVKLRTLIPTQRQHAEEIISFSAFRNLAAKLHLDLTVEYCDKVLGSLIPYPAVGEFSPVIGRHTDPTSIDVGRMCHNLQRPLVKGVKVDTTIGSDPIDGDAALLKFFLKRGVSPLSKDHLERAGRARTVRTKTGWYSAL</sequence>
<feature type="binding site" evidence="9">
    <location>
        <position position="162"/>
    </location>
    <ligand>
        <name>Mg(2+)</name>
        <dbReference type="ChEBI" id="CHEBI:18420"/>
        <label>2</label>
    </ligand>
</feature>